<organism evidence="3 4">
    <name type="scientific">Fraxinus pennsylvanica</name>
    <dbReference type="NCBI Taxonomy" id="56036"/>
    <lineage>
        <taxon>Eukaryota</taxon>
        <taxon>Viridiplantae</taxon>
        <taxon>Streptophyta</taxon>
        <taxon>Embryophyta</taxon>
        <taxon>Tracheophyta</taxon>
        <taxon>Spermatophyta</taxon>
        <taxon>Magnoliopsida</taxon>
        <taxon>eudicotyledons</taxon>
        <taxon>Gunneridae</taxon>
        <taxon>Pentapetalae</taxon>
        <taxon>asterids</taxon>
        <taxon>lamiids</taxon>
        <taxon>Lamiales</taxon>
        <taxon>Oleaceae</taxon>
        <taxon>Oleeae</taxon>
        <taxon>Fraxinus</taxon>
    </lineage>
</organism>
<dbReference type="AlphaFoldDB" id="A0AAD2E356"/>
<keyword evidence="2" id="KW-1133">Transmembrane helix</keyword>
<keyword evidence="2" id="KW-0472">Membrane</keyword>
<sequence length="140" mass="15655">MDSLVSPVGQQLVESGVLCSNSSSPRGRSNGDFGKTLKKKRLFGEFKTGGGRGYHRRIMANLKFSITLIFFLLVSAAVIGARPVPVRPIVVAREALEAQIERQKMMYHTNQERPERVSPGGPDPHHHFEHFKFQNSRIKG</sequence>
<proteinExistence type="predicted"/>
<evidence type="ECO:0000313" key="4">
    <source>
        <dbReference type="Proteomes" id="UP000834106"/>
    </source>
</evidence>
<name>A0AAD2E356_9LAMI</name>
<reference evidence="3" key="1">
    <citation type="submission" date="2023-05" db="EMBL/GenBank/DDBJ databases">
        <authorList>
            <person name="Huff M."/>
        </authorList>
    </citation>
    <scope>NUCLEOTIDE SEQUENCE</scope>
</reference>
<dbReference type="EMBL" id="OU503047">
    <property type="protein sequence ID" value="CAI9773230.1"/>
    <property type="molecule type" value="Genomic_DNA"/>
</dbReference>
<feature type="transmembrane region" description="Helical" evidence="2">
    <location>
        <begin position="62"/>
        <end position="81"/>
    </location>
</feature>
<accession>A0AAD2E356</accession>
<evidence type="ECO:0000256" key="1">
    <source>
        <dbReference type="SAM" id="MobiDB-lite"/>
    </source>
</evidence>
<dbReference type="Proteomes" id="UP000834106">
    <property type="component" value="Chromosome 12"/>
</dbReference>
<keyword evidence="4" id="KW-1185">Reference proteome</keyword>
<gene>
    <name evidence="3" type="ORF">FPE_LOCUS20660</name>
</gene>
<evidence type="ECO:0000256" key="2">
    <source>
        <dbReference type="SAM" id="Phobius"/>
    </source>
</evidence>
<keyword evidence="2" id="KW-0812">Transmembrane</keyword>
<feature type="region of interest" description="Disordered" evidence="1">
    <location>
        <begin position="111"/>
        <end position="140"/>
    </location>
</feature>
<protein>
    <submittedName>
        <fullName evidence="3">Uncharacterized protein</fullName>
    </submittedName>
</protein>
<feature type="compositionally biased region" description="Basic and acidic residues" evidence="1">
    <location>
        <begin position="123"/>
        <end position="132"/>
    </location>
</feature>
<evidence type="ECO:0000313" key="3">
    <source>
        <dbReference type="EMBL" id="CAI9773230.1"/>
    </source>
</evidence>